<gene>
    <name evidence="1" type="ORF">BJ993_002482</name>
    <name evidence="2" type="ORF">CFH99_02595</name>
</gene>
<protein>
    <submittedName>
        <fullName evidence="1">Uncharacterized protein YukE</fullName>
    </submittedName>
</protein>
<dbReference type="RefSeq" id="WP_036549952.1">
    <property type="nucleotide sequence ID" value="NZ_CP022295.1"/>
</dbReference>
<dbReference type="InterPro" id="IPR010310">
    <property type="entry name" value="T7SS_ESAT-6-like"/>
</dbReference>
<evidence type="ECO:0000313" key="2">
    <source>
        <dbReference type="EMBL" id="QSR24508.1"/>
    </source>
</evidence>
<evidence type="ECO:0000313" key="3">
    <source>
        <dbReference type="Proteomes" id="UP000562045"/>
    </source>
</evidence>
<dbReference type="InterPro" id="IPR036689">
    <property type="entry name" value="ESAT-6-like_sf"/>
</dbReference>
<evidence type="ECO:0000313" key="4">
    <source>
        <dbReference type="Proteomes" id="UP000662818"/>
    </source>
</evidence>
<keyword evidence="4" id="KW-1185">Reference proteome</keyword>
<dbReference type="Gene3D" id="1.10.287.1060">
    <property type="entry name" value="ESAT-6-like"/>
    <property type="match status" value="1"/>
</dbReference>
<accession>A0A7Y9ZH82</accession>
<organism evidence="1 3">
    <name type="scientific">Nocardioides aromaticivorans</name>
    <dbReference type="NCBI Taxonomy" id="200618"/>
    <lineage>
        <taxon>Bacteria</taxon>
        <taxon>Bacillati</taxon>
        <taxon>Actinomycetota</taxon>
        <taxon>Actinomycetes</taxon>
        <taxon>Propionibacteriales</taxon>
        <taxon>Nocardioidaceae</taxon>
        <taxon>Nocardioides</taxon>
    </lineage>
</organism>
<reference evidence="1 3" key="2">
    <citation type="submission" date="2020-07" db="EMBL/GenBank/DDBJ databases">
        <title>Sequencing the genomes of 1000 actinobacteria strains.</title>
        <authorList>
            <person name="Klenk H.-P."/>
        </authorList>
    </citation>
    <scope>NUCLEOTIDE SEQUENCE [LARGE SCALE GENOMIC DNA]</scope>
    <source>
        <strain evidence="1 3">DSM 15131</strain>
    </source>
</reference>
<dbReference type="Proteomes" id="UP000562045">
    <property type="component" value="Unassembled WGS sequence"/>
</dbReference>
<proteinExistence type="predicted"/>
<dbReference type="Proteomes" id="UP000662818">
    <property type="component" value="Chromosome"/>
</dbReference>
<name>A0A7Y9ZH82_9ACTN</name>
<reference evidence="2 4" key="1">
    <citation type="submission" date="2017-06" db="EMBL/GenBank/DDBJ databases">
        <title>Complete Genome Sequence of the Soil Carbazole-Degrading Bacterium Nocardioides aromaticivorans IC177.</title>
        <authorList>
            <person name="Vejarano F."/>
            <person name="Suzuki-Minakuchi C."/>
            <person name="Ohtsubo Y."/>
            <person name="Tsuda M."/>
            <person name="Okada K."/>
            <person name="Nojiri H."/>
        </authorList>
    </citation>
    <scope>NUCLEOTIDE SEQUENCE [LARGE SCALE GENOMIC DNA]</scope>
    <source>
        <strain evidence="2 4">IC177</strain>
    </source>
</reference>
<dbReference type="AlphaFoldDB" id="A0A7Y9ZH82"/>
<dbReference type="EMBL" id="JACBZM010000001">
    <property type="protein sequence ID" value="NYI45402.1"/>
    <property type="molecule type" value="Genomic_DNA"/>
</dbReference>
<dbReference type="SUPFAM" id="SSF140453">
    <property type="entry name" value="EsxAB dimer-like"/>
    <property type="match status" value="1"/>
</dbReference>
<evidence type="ECO:0000313" key="1">
    <source>
        <dbReference type="EMBL" id="NYI45402.1"/>
    </source>
</evidence>
<sequence length="106" mass="11530">MSNVEFGHAEGALKQIADRVVQAKQEFGQHSATMESQLEGMRSAWVGSGGLSFQQLKDAWIEKHKVVVTALDKFHASLTETEKDNTAVDEQAGAGMNTLLNRLGSQ</sequence>
<dbReference type="Pfam" id="PF06013">
    <property type="entry name" value="WXG100"/>
    <property type="match status" value="1"/>
</dbReference>
<dbReference type="EMBL" id="CP022295">
    <property type="protein sequence ID" value="QSR24508.1"/>
    <property type="molecule type" value="Genomic_DNA"/>
</dbReference>